<evidence type="ECO:0000256" key="5">
    <source>
        <dbReference type="ARBA" id="ARBA00023163"/>
    </source>
</evidence>
<dbReference type="SMART" id="SM00345">
    <property type="entry name" value="HTH_GNTR"/>
    <property type="match status" value="1"/>
</dbReference>
<dbReference type="PANTHER" id="PTHR46577:SF2">
    <property type="entry name" value="TRANSCRIPTIONAL REGULATORY PROTEIN"/>
    <property type="match status" value="1"/>
</dbReference>
<proteinExistence type="inferred from homology"/>
<dbReference type="Gene3D" id="3.90.1150.10">
    <property type="entry name" value="Aspartate Aminotransferase, domain 1"/>
    <property type="match status" value="1"/>
</dbReference>
<evidence type="ECO:0000313" key="8">
    <source>
        <dbReference type="Proteomes" id="UP000245138"/>
    </source>
</evidence>
<keyword evidence="2" id="KW-0663">Pyridoxal phosphate</keyword>
<dbReference type="InterPro" id="IPR015422">
    <property type="entry name" value="PyrdxlP-dep_Trfase_small"/>
</dbReference>
<dbReference type="CDD" id="cd00609">
    <property type="entry name" value="AAT_like"/>
    <property type="match status" value="1"/>
</dbReference>
<dbReference type="InterPro" id="IPR015424">
    <property type="entry name" value="PyrdxlP-dep_Trfase"/>
</dbReference>
<evidence type="ECO:0000256" key="2">
    <source>
        <dbReference type="ARBA" id="ARBA00022898"/>
    </source>
</evidence>
<keyword evidence="3" id="KW-0805">Transcription regulation</keyword>
<dbReference type="SUPFAM" id="SSF46785">
    <property type="entry name" value="Winged helix' DNA-binding domain"/>
    <property type="match status" value="1"/>
</dbReference>
<dbReference type="InterPro" id="IPR004839">
    <property type="entry name" value="Aminotransferase_I/II_large"/>
</dbReference>
<dbReference type="Gene3D" id="3.40.640.10">
    <property type="entry name" value="Type I PLP-dependent aspartate aminotransferase-like (Major domain)"/>
    <property type="match status" value="1"/>
</dbReference>
<dbReference type="OrthoDB" id="5450856at2"/>
<dbReference type="Gene3D" id="1.10.10.10">
    <property type="entry name" value="Winged helix-like DNA-binding domain superfamily/Winged helix DNA-binding domain"/>
    <property type="match status" value="1"/>
</dbReference>
<keyword evidence="8" id="KW-1185">Reference proteome</keyword>
<dbReference type="InterPro" id="IPR015421">
    <property type="entry name" value="PyrdxlP-dep_Trfase_major"/>
</dbReference>
<name>A0A2U1TXM0_9GAMM</name>
<protein>
    <recommendedName>
        <fullName evidence="6">HTH gntR-type domain-containing protein</fullName>
    </recommendedName>
</protein>
<dbReference type="PANTHER" id="PTHR46577">
    <property type="entry name" value="HTH-TYPE TRANSCRIPTIONAL REGULATORY PROTEIN GABR"/>
    <property type="match status" value="1"/>
</dbReference>
<dbReference type="GO" id="GO:0003677">
    <property type="term" value="F:DNA binding"/>
    <property type="evidence" value="ECO:0007669"/>
    <property type="project" value="UniProtKB-KW"/>
</dbReference>
<dbReference type="SUPFAM" id="SSF53383">
    <property type="entry name" value="PLP-dependent transferases"/>
    <property type="match status" value="1"/>
</dbReference>
<organism evidence="7 8">
    <name type="scientific">Brenneria roseae subsp. americana</name>
    <dbReference type="NCBI Taxonomy" id="1508507"/>
    <lineage>
        <taxon>Bacteria</taxon>
        <taxon>Pseudomonadati</taxon>
        <taxon>Pseudomonadota</taxon>
        <taxon>Gammaproteobacteria</taxon>
        <taxon>Enterobacterales</taxon>
        <taxon>Pectobacteriaceae</taxon>
        <taxon>Brenneria</taxon>
    </lineage>
</organism>
<dbReference type="Proteomes" id="UP000245138">
    <property type="component" value="Unassembled WGS sequence"/>
</dbReference>
<dbReference type="AlphaFoldDB" id="A0A2U1TXM0"/>
<dbReference type="Pfam" id="PF00392">
    <property type="entry name" value="GntR"/>
    <property type="match status" value="1"/>
</dbReference>
<evidence type="ECO:0000313" key="7">
    <source>
        <dbReference type="EMBL" id="PWC14124.1"/>
    </source>
</evidence>
<dbReference type="InterPro" id="IPR036388">
    <property type="entry name" value="WH-like_DNA-bd_sf"/>
</dbReference>
<dbReference type="CDD" id="cd07377">
    <property type="entry name" value="WHTH_GntR"/>
    <property type="match status" value="1"/>
</dbReference>
<keyword evidence="5" id="KW-0804">Transcription</keyword>
<comment type="similarity">
    <text evidence="1">In the C-terminal section; belongs to the class-I pyridoxal-phosphate-dependent aminotransferase family.</text>
</comment>
<evidence type="ECO:0000256" key="1">
    <source>
        <dbReference type="ARBA" id="ARBA00005384"/>
    </source>
</evidence>
<evidence type="ECO:0000256" key="4">
    <source>
        <dbReference type="ARBA" id="ARBA00023125"/>
    </source>
</evidence>
<accession>A0A2U1TXM0</accession>
<dbReference type="EMBL" id="QDKJ01000003">
    <property type="protein sequence ID" value="PWC14124.1"/>
    <property type="molecule type" value="Genomic_DNA"/>
</dbReference>
<dbReference type="InterPro" id="IPR051446">
    <property type="entry name" value="HTH_trans_reg/aminotransferase"/>
</dbReference>
<sequence length="475" mass="53474">MLVSQLFPPVNKTLPLPLVMQVVNTLRTAIVSKQLPGGQRLPSVRRGASLFSVSNSTMVQAYEQLVAEGWITARPGSGFYVAESGISETRVVTTNENYAINPVNDYWLLSSIYVSSPEYRQLSCGWLPDDWYQQDILAKALRTVSRQNLSDSGYGESWGYLPLRQHLAVTLPENIQPVSPENILLTQGASKALDIVSMALLNRGDSVLVDEPAYCNFLTSLMLRGIRPIGIPWTSQGPDMDHMAEVLRREKPRLYITNPWFQNPTGACLSLGMAHKILSLMEQYDIHVVEDNVSGELMPQDAVSLLSMGGMKRVTQIRSFSKTLSPTLRVGYVIGNTELIERLIVFKMMSGLTSSELTERVILSVLQDGQYHKYRTRLRTRLAQAQTSAGQFFQTIGWQLHTQAVNGFYLYACPTKNATDALKLAEIARQHKLFLAPGTLFHPHRCASPWIRFNVAFLQRYQNEFLHFLDENKMK</sequence>
<feature type="domain" description="HTH gntR-type" evidence="6">
    <location>
        <begin position="16"/>
        <end position="84"/>
    </location>
</feature>
<dbReference type="InterPro" id="IPR036390">
    <property type="entry name" value="WH_DNA-bd_sf"/>
</dbReference>
<dbReference type="PROSITE" id="PS50949">
    <property type="entry name" value="HTH_GNTR"/>
    <property type="match status" value="1"/>
</dbReference>
<evidence type="ECO:0000259" key="6">
    <source>
        <dbReference type="PROSITE" id="PS50949"/>
    </source>
</evidence>
<reference evidence="7 8" key="1">
    <citation type="submission" date="2018-04" db="EMBL/GenBank/DDBJ databases">
        <title>Brenneria corticis sp.nov.</title>
        <authorList>
            <person name="Li Y."/>
        </authorList>
    </citation>
    <scope>NUCLEOTIDE SEQUENCE [LARGE SCALE GENOMIC DNA]</scope>
    <source>
        <strain evidence="7 8">LMG 27715</strain>
    </source>
</reference>
<dbReference type="GO" id="GO:0003700">
    <property type="term" value="F:DNA-binding transcription factor activity"/>
    <property type="evidence" value="ECO:0007669"/>
    <property type="project" value="InterPro"/>
</dbReference>
<keyword evidence="4" id="KW-0238">DNA-binding</keyword>
<gene>
    <name evidence="7" type="ORF">B4923_04215</name>
</gene>
<dbReference type="GO" id="GO:0030170">
    <property type="term" value="F:pyridoxal phosphate binding"/>
    <property type="evidence" value="ECO:0007669"/>
    <property type="project" value="InterPro"/>
</dbReference>
<evidence type="ECO:0000256" key="3">
    <source>
        <dbReference type="ARBA" id="ARBA00023015"/>
    </source>
</evidence>
<comment type="caution">
    <text evidence="7">The sequence shown here is derived from an EMBL/GenBank/DDBJ whole genome shotgun (WGS) entry which is preliminary data.</text>
</comment>
<dbReference type="Pfam" id="PF00155">
    <property type="entry name" value="Aminotran_1_2"/>
    <property type="match status" value="1"/>
</dbReference>
<dbReference type="InterPro" id="IPR000524">
    <property type="entry name" value="Tscrpt_reg_HTH_GntR"/>
</dbReference>